<dbReference type="SUPFAM" id="SSF48592">
    <property type="entry name" value="GroEL equatorial domain-like"/>
    <property type="match status" value="1"/>
</dbReference>
<dbReference type="InterPro" id="IPR027410">
    <property type="entry name" value="TCP-1-like_intermed_sf"/>
</dbReference>
<feature type="binding site" evidence="6">
    <location>
        <begin position="86"/>
        <end position="90"/>
    </location>
    <ligand>
        <name>ATP</name>
        <dbReference type="ChEBI" id="CHEBI:30616"/>
    </ligand>
</feature>
<evidence type="ECO:0000256" key="6">
    <source>
        <dbReference type="HAMAP-Rule" id="MF_00600"/>
    </source>
</evidence>
<keyword evidence="6" id="KW-0963">Cytoplasm</keyword>
<dbReference type="CDD" id="cd03344">
    <property type="entry name" value="GroEL"/>
    <property type="match status" value="1"/>
</dbReference>
<dbReference type="Pfam" id="PF00118">
    <property type="entry name" value="Cpn60_TCP1"/>
    <property type="match status" value="1"/>
</dbReference>
<accession>E6KIE0</accession>
<dbReference type="PROSITE" id="PS00296">
    <property type="entry name" value="CHAPERONINS_CPN60"/>
    <property type="match status" value="1"/>
</dbReference>
<evidence type="ECO:0000256" key="3">
    <source>
        <dbReference type="ARBA" id="ARBA00022840"/>
    </source>
</evidence>
<dbReference type="Gene3D" id="3.50.7.10">
    <property type="entry name" value="GroEL"/>
    <property type="match status" value="1"/>
</dbReference>
<protein>
    <recommendedName>
        <fullName evidence="6">Chaperonin GroEL</fullName>
        <ecNumber evidence="6">5.6.1.7</ecNumber>
    </recommendedName>
    <alternativeName>
        <fullName evidence="6">60 kDa chaperonin</fullName>
    </alternativeName>
    <alternativeName>
        <fullName evidence="6">Chaperonin-60</fullName>
        <shortName evidence="6">Cpn60</shortName>
    </alternativeName>
</protein>
<proteinExistence type="inferred from homology"/>
<keyword evidence="2 6" id="KW-0547">Nucleotide-binding</keyword>
<dbReference type="EC" id="5.6.1.7" evidence="6"/>
<dbReference type="Gene3D" id="3.30.260.10">
    <property type="entry name" value="TCP-1-like chaperonin intermediate domain"/>
    <property type="match status" value="1"/>
</dbReference>
<comment type="subcellular location">
    <subcellularLocation>
        <location evidence="6">Cytoplasm</location>
    </subcellularLocation>
</comment>
<dbReference type="GO" id="GO:0140662">
    <property type="term" value="F:ATP-dependent protein folding chaperone"/>
    <property type="evidence" value="ECO:0007669"/>
    <property type="project" value="InterPro"/>
</dbReference>
<dbReference type="NCBIfam" id="NF009488">
    <property type="entry name" value="PRK12850.1"/>
    <property type="match status" value="1"/>
</dbReference>
<dbReference type="NCBIfam" id="NF009487">
    <property type="entry name" value="PRK12849.1"/>
    <property type="match status" value="1"/>
</dbReference>
<feature type="binding site" evidence="6">
    <location>
        <position position="413"/>
    </location>
    <ligand>
        <name>ATP</name>
        <dbReference type="ChEBI" id="CHEBI:30616"/>
    </ligand>
</feature>
<dbReference type="GO" id="GO:0016853">
    <property type="term" value="F:isomerase activity"/>
    <property type="evidence" value="ECO:0007669"/>
    <property type="project" value="UniProtKB-KW"/>
</dbReference>
<keyword evidence="3 6" id="KW-0067">ATP-binding</keyword>
<dbReference type="RefSeq" id="WP_000031550.1">
    <property type="nucleotide sequence ID" value="NZ_GL622183.1"/>
</dbReference>
<dbReference type="EMBL" id="AEPO01000001">
    <property type="protein sequence ID" value="EFU64148.1"/>
    <property type="molecule type" value="Genomic_DNA"/>
</dbReference>
<reference evidence="9 10" key="1">
    <citation type="submission" date="2010-11" db="EMBL/GenBank/DDBJ databases">
        <authorList>
            <person name="Muzny D."/>
            <person name="Qin X."/>
            <person name="Deng J."/>
            <person name="Jiang H."/>
            <person name="Liu Y."/>
            <person name="Qu J."/>
            <person name="Song X.-Z."/>
            <person name="Zhang L."/>
            <person name="Thornton R."/>
            <person name="Coyle M."/>
            <person name="Francisco L."/>
            <person name="Jackson L."/>
            <person name="Javaid M."/>
            <person name="Korchina V."/>
            <person name="Kovar C."/>
            <person name="Mata R."/>
            <person name="Mathew T."/>
            <person name="Ngo R."/>
            <person name="Nguyen L."/>
            <person name="Nguyen N."/>
            <person name="Okwuonu G."/>
            <person name="Ongeri F."/>
            <person name="Pham C."/>
            <person name="Simmons D."/>
            <person name="Wilczek-Boney K."/>
            <person name="Hale W."/>
            <person name="Jakkamsetti A."/>
            <person name="Pham P."/>
            <person name="Ruth R."/>
            <person name="San Lucas F."/>
            <person name="Warren J."/>
            <person name="Zhang J."/>
            <person name="Zhao Z."/>
            <person name="Zhou C."/>
            <person name="Zhu D."/>
            <person name="Lee S."/>
            <person name="Bess C."/>
            <person name="Blankenburg K."/>
            <person name="Forbes L."/>
            <person name="Fu Q."/>
            <person name="Gubbala S."/>
            <person name="Hirani K."/>
            <person name="Jayaseelan J.C."/>
            <person name="Lara F."/>
            <person name="Munidasa M."/>
            <person name="Palculict T."/>
            <person name="Patil S."/>
            <person name="Pu L.-L."/>
            <person name="Saada N."/>
            <person name="Tang L."/>
            <person name="Weissenberger G."/>
            <person name="Zhu Y."/>
            <person name="Hemphill L."/>
            <person name="Shang Y."/>
            <person name="Youmans B."/>
            <person name="Ayvaz T."/>
            <person name="Ross M."/>
            <person name="Santibanez J."/>
            <person name="Aqrawi P."/>
            <person name="Gross S."/>
            <person name="Joshi V."/>
            <person name="Fowler G."/>
            <person name="Nazareth L."/>
            <person name="Reid J."/>
            <person name="Worley K."/>
            <person name="Petrosino J."/>
            <person name="Highlander S."/>
            <person name="Gibbs R."/>
        </authorList>
    </citation>
    <scope>NUCLEOTIDE SEQUENCE [LARGE SCALE GENOMIC DNA]</scope>
    <source>
        <strain evidence="9 10">ATCC 49296</strain>
    </source>
</reference>
<dbReference type="AlphaFoldDB" id="E6KIE0"/>
<comment type="caution">
    <text evidence="9">The sequence shown here is derived from an EMBL/GenBank/DDBJ whole genome shotgun (WGS) entry which is preliminary data.</text>
</comment>
<dbReference type="NCBIfam" id="NF000592">
    <property type="entry name" value="PRK00013.1"/>
    <property type="match status" value="1"/>
</dbReference>
<name>E6KIE0_STROR</name>
<dbReference type="GO" id="GO:0005524">
    <property type="term" value="F:ATP binding"/>
    <property type="evidence" value="ECO:0007669"/>
    <property type="project" value="UniProtKB-UniRule"/>
</dbReference>
<dbReference type="PANTHER" id="PTHR45633">
    <property type="entry name" value="60 KDA HEAT SHOCK PROTEIN, MITOCHONDRIAL"/>
    <property type="match status" value="1"/>
</dbReference>
<dbReference type="FunFam" id="3.50.7.10:FF:000001">
    <property type="entry name" value="60 kDa chaperonin"/>
    <property type="match status" value="1"/>
</dbReference>
<gene>
    <name evidence="6 9" type="primary">groL</name>
    <name evidence="6" type="synonym">groEL</name>
    <name evidence="9" type="ORF">HMPREF8578_0005</name>
</gene>
<dbReference type="NCBIfam" id="TIGR02348">
    <property type="entry name" value="GroEL"/>
    <property type="match status" value="1"/>
</dbReference>
<comment type="similarity">
    <text evidence="1 6 7">Belongs to the chaperonin (HSP60) family.</text>
</comment>
<dbReference type="GO" id="GO:0005737">
    <property type="term" value="C:cytoplasm"/>
    <property type="evidence" value="ECO:0007669"/>
    <property type="project" value="UniProtKB-SubCell"/>
</dbReference>
<comment type="subunit">
    <text evidence="6 8">Forms a cylinder of 14 subunits composed of two heptameric rings stacked back-to-back. Interacts with the co-chaperonin GroES.</text>
</comment>
<organism evidence="9 10">
    <name type="scientific">Streptococcus oralis ATCC 49296</name>
    <dbReference type="NCBI Taxonomy" id="888049"/>
    <lineage>
        <taxon>Bacteria</taxon>
        <taxon>Bacillati</taxon>
        <taxon>Bacillota</taxon>
        <taxon>Bacilli</taxon>
        <taxon>Lactobacillales</taxon>
        <taxon>Streptococcaceae</taxon>
        <taxon>Streptococcus</taxon>
    </lineage>
</organism>
<dbReference type="Gene3D" id="1.10.560.10">
    <property type="entry name" value="GroEL-like equatorial domain"/>
    <property type="match status" value="1"/>
</dbReference>
<dbReference type="InterPro" id="IPR002423">
    <property type="entry name" value="Cpn60/GroEL/TCP-1"/>
</dbReference>
<dbReference type="InterPro" id="IPR027409">
    <property type="entry name" value="GroEL-like_apical_dom_sf"/>
</dbReference>
<comment type="function">
    <text evidence="6 8">Together with its co-chaperonin GroES, plays an essential role in assisting protein folding. The GroEL-GroES system forms a nano-cage that allows encapsulation of the non-native substrate proteins and provides a physical environment optimized to promote and accelerate protein folding.</text>
</comment>
<dbReference type="InterPro" id="IPR001844">
    <property type="entry name" value="Cpn60/GroEL"/>
</dbReference>
<evidence type="ECO:0000256" key="2">
    <source>
        <dbReference type="ARBA" id="ARBA00022741"/>
    </source>
</evidence>
<dbReference type="eggNOG" id="COG0459">
    <property type="taxonomic scope" value="Bacteria"/>
</dbReference>
<sequence length="540" mass="57128">MSKEIKFSSDARSAMVRGVDILADTVKVTLGPKGRNVVLEKSFGSPLITNDGVTIAKEIELEDHFENMGAKLVSEVASKTNDIAGDGTTTATVLTQAIVREGIKNVTAGANPIGIRRGIEAAVAAAVEALKNNAIPVANKEAIAQVAAVSSRSEKVGEYISEAMEKVGKDGVITIEESRGMETELEVVEGMQFDRGYLSQYMVTDSEKMVADLENPYILITDKKISNIQEILPLLESILQSNRPLLIIADDVDGEALPTLVLNKIRGTFNVVAVKAPGFGDRRKAMLEDIAILTGGTVITEDLGLELKDATIEALGQAARVTVDKDSTVIVEGAGNPEAIFHRVAVIKSQIETTTSEFDREKLQERLAKLSGGVAVIKVGAATETELKEMKLRIEDALNATRAAVEEGIVAGGGTALANVIPAVADLELTGDEATGRNIVLRALEEPVRQIAHNAGFEGSIVIDRLKNAEVGTGFNAATGEWVNMIEEGIIDPVKVSRSALQNAASVASLILTTEAVVANKPEPVAPAPAMDPSMMGGMM</sequence>
<dbReference type="InterPro" id="IPR027413">
    <property type="entry name" value="GROEL-like_equatorial_sf"/>
</dbReference>
<dbReference type="InterPro" id="IPR018370">
    <property type="entry name" value="Chaperonin_Cpn60_CS"/>
</dbReference>
<dbReference type="NCBIfam" id="NF009489">
    <property type="entry name" value="PRK12851.1"/>
    <property type="match status" value="1"/>
</dbReference>
<evidence type="ECO:0000313" key="9">
    <source>
        <dbReference type="EMBL" id="EFU64148.1"/>
    </source>
</evidence>
<feature type="binding site" evidence="6">
    <location>
        <begin position="29"/>
        <end position="32"/>
    </location>
    <ligand>
        <name>ATP</name>
        <dbReference type="ChEBI" id="CHEBI:30616"/>
    </ligand>
</feature>
<evidence type="ECO:0000313" key="10">
    <source>
        <dbReference type="Proteomes" id="UP000004500"/>
    </source>
</evidence>
<dbReference type="FunFam" id="1.10.560.10:FF:000001">
    <property type="entry name" value="60 kDa chaperonin"/>
    <property type="match status" value="1"/>
</dbReference>
<evidence type="ECO:0000256" key="4">
    <source>
        <dbReference type="ARBA" id="ARBA00023186"/>
    </source>
</evidence>
<evidence type="ECO:0000256" key="8">
    <source>
        <dbReference type="RuleBase" id="RU000419"/>
    </source>
</evidence>
<comment type="caution">
    <text evidence="6">Lacks conserved residue(s) required for the propagation of feature annotation.</text>
</comment>
<dbReference type="GO" id="GO:0042026">
    <property type="term" value="P:protein refolding"/>
    <property type="evidence" value="ECO:0007669"/>
    <property type="project" value="UniProtKB-UniRule"/>
</dbReference>
<evidence type="ECO:0000256" key="5">
    <source>
        <dbReference type="ARBA" id="ARBA00023235"/>
    </source>
</evidence>
<dbReference type="SUPFAM" id="SSF52029">
    <property type="entry name" value="GroEL apical domain-like"/>
    <property type="match status" value="1"/>
</dbReference>
<keyword evidence="4 6" id="KW-0143">Chaperone</keyword>
<keyword evidence="5 6" id="KW-0413">Isomerase</keyword>
<dbReference type="Proteomes" id="UP000004500">
    <property type="component" value="Unassembled WGS sequence"/>
</dbReference>
<dbReference type="GO" id="GO:0051082">
    <property type="term" value="F:unfolded protein binding"/>
    <property type="evidence" value="ECO:0007669"/>
    <property type="project" value="UniProtKB-UniRule"/>
</dbReference>
<dbReference type="HOGENOM" id="CLU_016503_3_0_9"/>
<dbReference type="HAMAP" id="MF_00600">
    <property type="entry name" value="CH60"/>
    <property type="match status" value="1"/>
</dbReference>
<feature type="binding site" evidence="6">
    <location>
        <position position="492"/>
    </location>
    <ligand>
        <name>ATP</name>
        <dbReference type="ChEBI" id="CHEBI:30616"/>
    </ligand>
</feature>
<dbReference type="PRINTS" id="PR00298">
    <property type="entry name" value="CHAPERONIN60"/>
</dbReference>
<evidence type="ECO:0000256" key="1">
    <source>
        <dbReference type="ARBA" id="ARBA00006607"/>
    </source>
</evidence>
<feature type="binding site" evidence="6">
    <location>
        <begin position="476"/>
        <end position="478"/>
    </location>
    <ligand>
        <name>ATP</name>
        <dbReference type="ChEBI" id="CHEBI:30616"/>
    </ligand>
</feature>
<evidence type="ECO:0000256" key="7">
    <source>
        <dbReference type="RuleBase" id="RU000418"/>
    </source>
</evidence>
<dbReference type="SUPFAM" id="SSF54849">
    <property type="entry name" value="GroEL-intermediate domain like"/>
    <property type="match status" value="1"/>
</dbReference>